<feature type="chain" id="PRO_5044763088" description="Aminopeptidase" evidence="15">
    <location>
        <begin position="18"/>
        <end position="995"/>
    </location>
</feature>
<evidence type="ECO:0000256" key="15">
    <source>
        <dbReference type="SAM" id="SignalP"/>
    </source>
</evidence>
<dbReference type="GO" id="GO:0005886">
    <property type="term" value="C:plasma membrane"/>
    <property type="evidence" value="ECO:0007669"/>
    <property type="project" value="UniProtKB-SubCell"/>
</dbReference>
<evidence type="ECO:0008006" key="21">
    <source>
        <dbReference type="Google" id="ProtNLM"/>
    </source>
</evidence>
<protein>
    <recommendedName>
        <fullName evidence="21">Aminopeptidase</fullName>
    </recommendedName>
</protein>
<comment type="subcellular location">
    <subcellularLocation>
        <location evidence="2">Cell membrane</location>
        <topology evidence="2">Lipid-anchor</topology>
        <topology evidence="2">GPI-anchor</topology>
    </subcellularLocation>
</comment>
<dbReference type="InterPro" id="IPR050344">
    <property type="entry name" value="Peptidase_M1_aminopeptidases"/>
</dbReference>
<reference evidence="19 20" key="1">
    <citation type="journal article" date="2024" name="bioRxiv">
        <title>A reference genome for Trichogramma kaykai: A tiny desert-dwelling parasitoid wasp with competing sex-ratio distorters.</title>
        <authorList>
            <person name="Culotta J."/>
            <person name="Lindsey A.R."/>
        </authorList>
    </citation>
    <scope>NUCLEOTIDE SEQUENCE [LARGE SCALE GENOMIC DNA]</scope>
    <source>
        <strain evidence="19 20">KSX58</strain>
    </source>
</reference>
<evidence type="ECO:0000256" key="10">
    <source>
        <dbReference type="ARBA" id="ARBA00022833"/>
    </source>
</evidence>
<comment type="similarity">
    <text evidence="3">Belongs to the peptidase M1 family.</text>
</comment>
<evidence type="ECO:0000256" key="4">
    <source>
        <dbReference type="ARBA" id="ARBA00022475"/>
    </source>
</evidence>
<dbReference type="Gene3D" id="1.25.50.20">
    <property type="match status" value="1"/>
</dbReference>
<dbReference type="EMBL" id="JBJJXI010000136">
    <property type="protein sequence ID" value="KAL3388172.1"/>
    <property type="molecule type" value="Genomic_DNA"/>
</dbReference>
<keyword evidence="7" id="KW-0479">Metal-binding</keyword>
<dbReference type="Gene3D" id="1.10.390.10">
    <property type="entry name" value="Neutral Protease Domain 2"/>
    <property type="match status" value="1"/>
</dbReference>
<keyword evidence="11" id="KW-0482">Metalloprotease</keyword>
<evidence type="ECO:0000259" key="16">
    <source>
        <dbReference type="Pfam" id="PF01433"/>
    </source>
</evidence>
<feature type="signal peptide" evidence="15">
    <location>
        <begin position="1"/>
        <end position="17"/>
    </location>
</feature>
<comment type="caution">
    <text evidence="19">The sequence shown here is derived from an EMBL/GenBank/DDBJ whole genome shotgun (WGS) entry which is preliminary data.</text>
</comment>
<dbReference type="InterPro" id="IPR027268">
    <property type="entry name" value="Peptidase_M4/M1_CTD_sf"/>
</dbReference>
<dbReference type="Gene3D" id="2.60.40.1730">
    <property type="entry name" value="tricorn interacting facor f3 domain"/>
    <property type="match status" value="1"/>
</dbReference>
<keyword evidence="5" id="KW-0336">GPI-anchor</keyword>
<accession>A0ABD2W5J2</accession>
<evidence type="ECO:0000313" key="20">
    <source>
        <dbReference type="Proteomes" id="UP001627154"/>
    </source>
</evidence>
<keyword evidence="6" id="KW-0645">Protease</keyword>
<name>A0ABD2W5J2_9HYME</name>
<keyword evidence="9" id="KW-0378">Hydrolase</keyword>
<evidence type="ECO:0000256" key="8">
    <source>
        <dbReference type="ARBA" id="ARBA00022729"/>
    </source>
</evidence>
<evidence type="ECO:0000256" key="12">
    <source>
        <dbReference type="ARBA" id="ARBA00023136"/>
    </source>
</evidence>
<dbReference type="SUPFAM" id="SSF55486">
    <property type="entry name" value="Metalloproteases ('zincins'), catalytic domain"/>
    <property type="match status" value="1"/>
</dbReference>
<feature type="domain" description="Peptidase M1 membrane alanine aminopeptidase" evidence="16">
    <location>
        <begin position="343"/>
        <end position="569"/>
    </location>
</feature>
<evidence type="ECO:0000256" key="9">
    <source>
        <dbReference type="ARBA" id="ARBA00022801"/>
    </source>
</evidence>
<evidence type="ECO:0000256" key="1">
    <source>
        <dbReference type="ARBA" id="ARBA00001947"/>
    </source>
</evidence>
<keyword evidence="12" id="KW-0472">Membrane</keyword>
<keyword evidence="10" id="KW-0862">Zinc</keyword>
<feature type="domain" description="Aminopeptidase N-like N-terminal" evidence="18">
    <location>
        <begin position="84"/>
        <end position="302"/>
    </location>
</feature>
<evidence type="ECO:0000256" key="6">
    <source>
        <dbReference type="ARBA" id="ARBA00022670"/>
    </source>
</evidence>
<dbReference type="Pfam" id="PF01433">
    <property type="entry name" value="Peptidase_M1"/>
    <property type="match status" value="1"/>
</dbReference>
<proteinExistence type="inferred from homology"/>
<dbReference type="InterPro" id="IPR014782">
    <property type="entry name" value="Peptidase_M1_dom"/>
</dbReference>
<evidence type="ECO:0000256" key="5">
    <source>
        <dbReference type="ARBA" id="ARBA00022622"/>
    </source>
</evidence>
<dbReference type="Pfam" id="PF17900">
    <property type="entry name" value="Peptidase_M1_N"/>
    <property type="match status" value="1"/>
</dbReference>
<dbReference type="PRINTS" id="PR00756">
    <property type="entry name" value="ALADIPTASE"/>
</dbReference>
<dbReference type="AlphaFoldDB" id="A0ABD2W5J2"/>
<organism evidence="19 20">
    <name type="scientific">Trichogramma kaykai</name>
    <dbReference type="NCBI Taxonomy" id="54128"/>
    <lineage>
        <taxon>Eukaryota</taxon>
        <taxon>Metazoa</taxon>
        <taxon>Ecdysozoa</taxon>
        <taxon>Arthropoda</taxon>
        <taxon>Hexapoda</taxon>
        <taxon>Insecta</taxon>
        <taxon>Pterygota</taxon>
        <taxon>Neoptera</taxon>
        <taxon>Endopterygota</taxon>
        <taxon>Hymenoptera</taxon>
        <taxon>Apocrita</taxon>
        <taxon>Proctotrupomorpha</taxon>
        <taxon>Chalcidoidea</taxon>
        <taxon>Trichogrammatidae</taxon>
        <taxon>Trichogramma</taxon>
    </lineage>
</organism>
<dbReference type="PANTHER" id="PTHR11533">
    <property type="entry name" value="PROTEASE M1 ZINC METALLOPROTEASE"/>
    <property type="match status" value="1"/>
</dbReference>
<feature type="domain" description="ERAP1-like C-terminal" evidence="17">
    <location>
        <begin position="650"/>
        <end position="950"/>
    </location>
</feature>
<gene>
    <name evidence="19" type="ORF">TKK_017203</name>
</gene>
<evidence type="ECO:0000313" key="19">
    <source>
        <dbReference type="EMBL" id="KAL3388172.1"/>
    </source>
</evidence>
<dbReference type="InterPro" id="IPR024571">
    <property type="entry name" value="ERAP1-like_C_dom"/>
</dbReference>
<dbReference type="InterPro" id="IPR045357">
    <property type="entry name" value="Aminopeptidase_N-like_N"/>
</dbReference>
<comment type="cofactor">
    <cofactor evidence="1">
        <name>Zn(2+)</name>
        <dbReference type="ChEBI" id="CHEBI:29105"/>
    </cofactor>
</comment>
<evidence type="ECO:0000256" key="11">
    <source>
        <dbReference type="ARBA" id="ARBA00023049"/>
    </source>
</evidence>
<keyword evidence="20" id="KW-1185">Reference proteome</keyword>
<dbReference type="Gene3D" id="2.60.40.1910">
    <property type="match status" value="1"/>
</dbReference>
<evidence type="ECO:0000256" key="13">
    <source>
        <dbReference type="ARBA" id="ARBA00023180"/>
    </source>
</evidence>
<dbReference type="GO" id="GO:0046872">
    <property type="term" value="F:metal ion binding"/>
    <property type="evidence" value="ECO:0007669"/>
    <property type="project" value="UniProtKB-KW"/>
</dbReference>
<dbReference type="Proteomes" id="UP001627154">
    <property type="component" value="Unassembled WGS sequence"/>
</dbReference>
<keyword evidence="4" id="KW-1003">Cell membrane</keyword>
<evidence type="ECO:0000256" key="14">
    <source>
        <dbReference type="ARBA" id="ARBA00023288"/>
    </source>
</evidence>
<sequence length="995" mass="115286">MGLVIIHSLFMVNSIKALLATLQSLVICQMTFVSGPCKMMHLKSYVFGVVLLSLFVQTLTDKNECGEVRDVIEEDARRFLLNTKPLRYQVYLDPCISDGNFSGYINIDLLIPKPTKNISLHSQNLEFCEEAVYLTFKASSNESLEVLSPVVNVEYNTNTSLENIEEEELIDTSETLKPSGFYYYKNGQTVTLKFEEFLKPGRYSLEMNYMGVINSEPVGIYRKFYKDSDGVKRVMLLTNAAPTSARRIFPCLDEPSAKAEVYITMQTSLNYTTVTPQTSEQFEEYKEGQRWTHFHPIGNISTHQLNFAVLYNVKNTTKIHKNKTIVTFGMDTDLKSVKLLQETYGKSLDLMEDLTKITYPLKTLATLVVPEKADAASVASLGLITTKSSHALFNNRFGPQKKKDVIFQSIRDVVGQWFSQLTTPESWKYMWLTEGIIEYIKYHLADKIAPDWRLKEAFVVWELQRRSFIPNKITDGPPLTTNLIDSTKDMRCLMSRMVSVSSKTAAIIRMMTHFLSENIVHSGIANLLKTKLYSSIKPEDFWEAIQTAIAESKDLRVANANITEIMKTWVDAEFYPILNVTRDYKTGLMFISQLPAVTFFELTDKKVKNEWWIPITYTVKSRSNFNRTCPTDWLKPEMELAIEGVDSNDWVLFNIQQTGYYRVLYDEENWKLLAHQLNSDDYQKIPPVNRAQILNDAVQFTLKRHLKTDIFFKLVSYLKREKDYLPWFNAQFILSFLNYHLSNTEAYESFKQFSLKLIIPLVDKIGYEDVSKDDFSTLMLRRISNHWACYLGYEKCWKNATRQLDALLNNKKLDLGATDLQDWAQCVGLYGANEATWYNMFKKYKQNFSEDSLVYLACTNNFDILNSFLSMSIANNSIIPKRQVLTVFKLVCLYPSSIDKRLNFCMNFIDENFDKIKYRLENPEESFTYIFDLIASEIRQKSQLEKFQGIIFQGRSKFAFVKLGSRLKQTESRVSIYEEKANYYKPFLQKILSEM</sequence>
<evidence type="ECO:0000256" key="3">
    <source>
        <dbReference type="ARBA" id="ARBA00010136"/>
    </source>
</evidence>
<evidence type="ECO:0000259" key="18">
    <source>
        <dbReference type="Pfam" id="PF17900"/>
    </source>
</evidence>
<dbReference type="GO" id="GO:0008237">
    <property type="term" value="F:metallopeptidase activity"/>
    <property type="evidence" value="ECO:0007669"/>
    <property type="project" value="UniProtKB-KW"/>
</dbReference>
<dbReference type="GO" id="GO:0006508">
    <property type="term" value="P:proteolysis"/>
    <property type="evidence" value="ECO:0007669"/>
    <property type="project" value="UniProtKB-KW"/>
</dbReference>
<evidence type="ECO:0000256" key="7">
    <source>
        <dbReference type="ARBA" id="ARBA00022723"/>
    </source>
</evidence>
<keyword evidence="13" id="KW-0325">Glycoprotein</keyword>
<keyword evidence="8 15" id="KW-0732">Signal</keyword>
<dbReference type="SUPFAM" id="SSF63737">
    <property type="entry name" value="Leukotriene A4 hydrolase N-terminal domain"/>
    <property type="match status" value="1"/>
</dbReference>
<dbReference type="InterPro" id="IPR001930">
    <property type="entry name" value="Peptidase_M1"/>
</dbReference>
<keyword evidence="14" id="KW-0449">Lipoprotein</keyword>
<dbReference type="FunFam" id="2.60.40.1910:FF:000008">
    <property type="entry name" value="Aminopeptidase"/>
    <property type="match status" value="1"/>
</dbReference>
<evidence type="ECO:0000259" key="17">
    <source>
        <dbReference type="Pfam" id="PF11838"/>
    </source>
</evidence>
<dbReference type="InterPro" id="IPR042097">
    <property type="entry name" value="Aminopeptidase_N-like_N_sf"/>
</dbReference>
<dbReference type="PANTHER" id="PTHR11533:SF294">
    <property type="entry name" value="THYROTROPIN-RELEASING HORMONE-DEGRADING ECTOENZYME"/>
    <property type="match status" value="1"/>
</dbReference>
<evidence type="ECO:0000256" key="2">
    <source>
        <dbReference type="ARBA" id="ARBA00004609"/>
    </source>
</evidence>
<dbReference type="Pfam" id="PF11838">
    <property type="entry name" value="ERAP1_C"/>
    <property type="match status" value="1"/>
</dbReference>
<dbReference type="GO" id="GO:0098552">
    <property type="term" value="C:side of membrane"/>
    <property type="evidence" value="ECO:0007669"/>
    <property type="project" value="UniProtKB-KW"/>
</dbReference>